<dbReference type="AlphaFoldDB" id="M6Q6B1"/>
<reference evidence="1 2" key="1">
    <citation type="submission" date="2013-01" db="EMBL/GenBank/DDBJ databases">
        <authorList>
            <person name="Harkins D.M."/>
            <person name="Durkin A.S."/>
            <person name="Brinkac L.M."/>
            <person name="Haft D.H."/>
            <person name="Selengut J.D."/>
            <person name="Sanka R."/>
            <person name="DePew J."/>
            <person name="Purushe J."/>
            <person name="Chanthongthip A."/>
            <person name="Lattana O."/>
            <person name="Phetsouvanh R."/>
            <person name="Newton P.N."/>
            <person name="Vinetz J.M."/>
            <person name="Sutton G.G."/>
            <person name="Nierman W.C."/>
            <person name="Fouts D.E."/>
        </authorList>
    </citation>
    <scope>NUCLEOTIDE SEQUENCE [LARGE SCALE GENOMIC DNA]</scope>
    <source>
        <strain evidence="1 2">UI 13098</strain>
    </source>
</reference>
<proteinExistence type="predicted"/>
<sequence length="116" mass="13390">MWIHKEQIELDPNTKVIIENKGCESYWIEYQILISNLDKDVGAYERLIEVIKTISKFNKSSINLVKVASILKETDENKIYKEENMISKNEFGEYFTLSKKKDGTVQIDTLSAVVGL</sequence>
<evidence type="ECO:0000313" key="2">
    <source>
        <dbReference type="Proteomes" id="UP000012118"/>
    </source>
</evidence>
<dbReference type="EMBL" id="AHNU02000082">
    <property type="protein sequence ID" value="EMN88248.1"/>
    <property type="molecule type" value="Genomic_DNA"/>
</dbReference>
<name>M6Q6B1_9LEPT</name>
<evidence type="ECO:0000313" key="1">
    <source>
        <dbReference type="EMBL" id="EMN88248.1"/>
    </source>
</evidence>
<organism evidence="1 2">
    <name type="scientific">Leptospira weilii str. UI 13098</name>
    <dbReference type="NCBI Taxonomy" id="1088542"/>
    <lineage>
        <taxon>Bacteria</taxon>
        <taxon>Pseudomonadati</taxon>
        <taxon>Spirochaetota</taxon>
        <taxon>Spirochaetia</taxon>
        <taxon>Leptospirales</taxon>
        <taxon>Leptospiraceae</taxon>
        <taxon>Leptospira</taxon>
    </lineage>
</organism>
<protein>
    <submittedName>
        <fullName evidence="1">Uncharacterized protein</fullName>
    </submittedName>
</protein>
<accession>M6Q6B1</accession>
<dbReference type="Proteomes" id="UP000012118">
    <property type="component" value="Unassembled WGS sequence"/>
</dbReference>
<keyword evidence="2" id="KW-1185">Reference proteome</keyword>
<gene>
    <name evidence="1" type="ORF">LEP1GSC108_1558</name>
</gene>
<comment type="caution">
    <text evidence="1">The sequence shown here is derived from an EMBL/GenBank/DDBJ whole genome shotgun (WGS) entry which is preliminary data.</text>
</comment>